<reference evidence="1 2" key="1">
    <citation type="submission" date="2020-08" db="EMBL/GenBank/DDBJ databases">
        <title>Genomic Encyclopedia of Type Strains, Phase IV (KMG-IV): sequencing the most valuable type-strain genomes for metagenomic binning, comparative biology and taxonomic classification.</title>
        <authorList>
            <person name="Goeker M."/>
        </authorList>
    </citation>
    <scope>NUCLEOTIDE SEQUENCE [LARGE SCALE GENOMIC DNA]</scope>
    <source>
        <strain evidence="1 2">DSM 22368</strain>
    </source>
</reference>
<organism evidence="1 2">
    <name type="scientific">Pseudoteredinibacter isoporae</name>
    <dbReference type="NCBI Taxonomy" id="570281"/>
    <lineage>
        <taxon>Bacteria</taxon>
        <taxon>Pseudomonadati</taxon>
        <taxon>Pseudomonadota</taxon>
        <taxon>Gammaproteobacteria</taxon>
        <taxon>Cellvibrionales</taxon>
        <taxon>Cellvibrionaceae</taxon>
        <taxon>Pseudoteredinibacter</taxon>
    </lineage>
</organism>
<dbReference type="InterPro" id="IPR036188">
    <property type="entry name" value="FAD/NAD-bd_sf"/>
</dbReference>
<evidence type="ECO:0000313" key="1">
    <source>
        <dbReference type="EMBL" id="MBB6522614.1"/>
    </source>
</evidence>
<protein>
    <submittedName>
        <fullName evidence="1">Phytoene dehydrogenase-like protein</fullName>
    </submittedName>
</protein>
<dbReference type="SUPFAM" id="SSF51905">
    <property type="entry name" value="FAD/NAD(P)-binding domain"/>
    <property type="match status" value="1"/>
</dbReference>
<dbReference type="PANTHER" id="PTHR10668:SF103">
    <property type="entry name" value="PYRIDINE NUCLEOTIDE-DISULFIDE OXIDOREDUCTASE DOMAIN-CONTAINING PROTEIN 2"/>
    <property type="match status" value="1"/>
</dbReference>
<keyword evidence="2" id="KW-1185">Reference proteome</keyword>
<dbReference type="InParanoid" id="A0A7X0JVL6"/>
<dbReference type="Pfam" id="PF13450">
    <property type="entry name" value="NAD_binding_8"/>
    <property type="match status" value="1"/>
</dbReference>
<dbReference type="AlphaFoldDB" id="A0A7X0JVL6"/>
<name>A0A7X0JVL6_9GAMM</name>
<dbReference type="EMBL" id="JACHHT010000002">
    <property type="protein sequence ID" value="MBB6522614.1"/>
    <property type="molecule type" value="Genomic_DNA"/>
</dbReference>
<dbReference type="RefSeq" id="WP_166845543.1">
    <property type="nucleotide sequence ID" value="NZ_JAAONY010000002.1"/>
</dbReference>
<comment type="caution">
    <text evidence="1">The sequence shown here is derived from an EMBL/GenBank/DDBJ whole genome shotgun (WGS) entry which is preliminary data.</text>
</comment>
<proteinExistence type="predicted"/>
<dbReference type="Proteomes" id="UP000528457">
    <property type="component" value="Unassembled WGS sequence"/>
</dbReference>
<dbReference type="Gene3D" id="3.50.50.60">
    <property type="entry name" value="FAD/NAD(P)-binding domain"/>
    <property type="match status" value="2"/>
</dbReference>
<gene>
    <name evidence="1" type="ORF">HNR48_002899</name>
</gene>
<dbReference type="PANTHER" id="PTHR10668">
    <property type="entry name" value="PHYTOENE DEHYDROGENASE"/>
    <property type="match status" value="1"/>
</dbReference>
<accession>A0A7X0JVL6</accession>
<evidence type="ECO:0000313" key="2">
    <source>
        <dbReference type="Proteomes" id="UP000528457"/>
    </source>
</evidence>
<sequence length="527" mass="58573">MADCDVIIVGGGHNGLICAAKLVKSGLKVMVLERNEWVGGGALTRELTLPGFKHDPFGSSHVWIHLNPDFQELKPELEKHGLKYIWSDDQITGHPNKYEGDGIVVYKDVDKTCDTIAAYSKKDAQRYREIYEEFGEIQEGVVKGMFSPPAPPSYMYQGLENNPEGLKRLRDYQLSSRQFTLENFENDHVRAFILGWAMAPQTLPDQLGTAAGFYVMIPSIHYYGQSIPEGGSGMLSESMRRYIEANGSTVLTGASLDKFIIEGDECRGVRLEDGREVFARSGVVSSLDPFQTYLKGFEEDQLPAGFTNMVKNFSFGDITIARVHYAMHEAPEFHGGADMNATAFQRMFGTVADIDKQYQEIASGKMPSDPFLWTAAWTQMDPTRAPDGKHTLIMDTFVPVDLASGENWENLGAKYCRDTLLNQLRNYTTNMSDDNIMAEYVETGPSLARANLCFHRGVTTGGERTLAQMGAFRPFPNYANYRGPVKKFYMTGPSCHPGGGICGMGTIAANEILTDLGLKQEDDDFDF</sequence>